<proteinExistence type="predicted"/>
<feature type="compositionally biased region" description="Polar residues" evidence="1">
    <location>
        <begin position="394"/>
        <end position="409"/>
    </location>
</feature>
<keyword evidence="2" id="KW-0732">Signal</keyword>
<comment type="caution">
    <text evidence="4">The sequence shown here is derived from an EMBL/GenBank/DDBJ whole genome shotgun (WGS) entry which is preliminary data.</text>
</comment>
<dbReference type="Gene3D" id="2.60.120.200">
    <property type="match status" value="2"/>
</dbReference>
<dbReference type="OrthoDB" id="10069995at2759"/>
<evidence type="ECO:0000313" key="4">
    <source>
        <dbReference type="EMBL" id="KAF5318126.1"/>
    </source>
</evidence>
<evidence type="ECO:0000259" key="3">
    <source>
        <dbReference type="Pfam" id="PF21294"/>
    </source>
</evidence>
<dbReference type="PANTHER" id="PTHR40124">
    <property type="match status" value="1"/>
</dbReference>
<feature type="domain" description="Polysaccharide lyase 14" evidence="3">
    <location>
        <begin position="488"/>
        <end position="523"/>
    </location>
</feature>
<reference evidence="4 5" key="1">
    <citation type="journal article" date="2020" name="ISME J.">
        <title>Uncovering the hidden diversity of litter-decomposition mechanisms in mushroom-forming fungi.</title>
        <authorList>
            <person name="Floudas D."/>
            <person name="Bentzer J."/>
            <person name="Ahren D."/>
            <person name="Johansson T."/>
            <person name="Persson P."/>
            <person name="Tunlid A."/>
        </authorList>
    </citation>
    <scope>NUCLEOTIDE SEQUENCE [LARGE SCALE GENOMIC DNA]</scope>
    <source>
        <strain evidence="4 5">CBS 101986</strain>
    </source>
</reference>
<feature type="region of interest" description="Disordered" evidence="1">
    <location>
        <begin position="165"/>
        <end position="192"/>
    </location>
</feature>
<evidence type="ECO:0000313" key="5">
    <source>
        <dbReference type="Proteomes" id="UP000567179"/>
    </source>
</evidence>
<protein>
    <recommendedName>
        <fullName evidence="3">Polysaccharide lyase 14 domain-containing protein</fullName>
    </recommendedName>
</protein>
<evidence type="ECO:0000256" key="2">
    <source>
        <dbReference type="SAM" id="SignalP"/>
    </source>
</evidence>
<feature type="signal peptide" evidence="2">
    <location>
        <begin position="1"/>
        <end position="22"/>
    </location>
</feature>
<dbReference type="InterPro" id="IPR048958">
    <property type="entry name" value="Polysacc_lyase_14"/>
</dbReference>
<gene>
    <name evidence="4" type="ORF">D9619_012196</name>
</gene>
<keyword evidence="5" id="KW-1185">Reference proteome</keyword>
<feature type="region of interest" description="Disordered" evidence="1">
    <location>
        <begin position="366"/>
        <end position="413"/>
    </location>
</feature>
<feature type="chain" id="PRO_5034978945" description="Polysaccharide lyase 14 domain-containing protein" evidence="2">
    <location>
        <begin position="23"/>
        <end position="529"/>
    </location>
</feature>
<feature type="region of interest" description="Disordered" evidence="1">
    <location>
        <begin position="115"/>
        <end position="135"/>
    </location>
</feature>
<feature type="domain" description="Polysaccharide lyase 14" evidence="3">
    <location>
        <begin position="194"/>
        <end position="367"/>
    </location>
</feature>
<feature type="compositionally biased region" description="Basic residues" evidence="1">
    <location>
        <begin position="381"/>
        <end position="392"/>
    </location>
</feature>
<accession>A0A8H5B7M3</accession>
<dbReference type="Pfam" id="PF21294">
    <property type="entry name" value="Polysacc_lyase_14"/>
    <property type="match status" value="2"/>
</dbReference>
<dbReference type="PANTHER" id="PTHR40124:SF1">
    <property type="entry name" value="DISAGGREGATASE RELATED REPEAT PROTEIN"/>
    <property type="match status" value="1"/>
</dbReference>
<sequence length="529" mass="56597">MASVALLCAVLCSGVFKHFVLAAPSLGQDVALNILGDIESLLIGPATPAYTPPITQIANPPPYPYTFAYTTGSTVFTSHSIETVTVTEEQPVTITLTLKPTTVTEFITVTPSHTRLVSPISPSPTSPTNDDQASWQAPTPLRNFDSFNIVKYASGKGNTKIVSGIPAEASARPETTPNDRKSSPATKSHVPWDNSSSVLQIFYPEGSINPAQDPVGGADFYAAPIDLTDARNVSFTFSVFFPADFDWVLAGKLPGLYGGHDGCSGGNAALDCFSTRLMWREDGAGELYLYAPKAKQTKSLCEDPQSVCDATYGLSIGRGAFYWKAGGWTTVTQTIYLNTPGHQDGAFTLDVNGVRKISRTDVFYRDDLSDNSDNQDDNNKKQAKTTKTKRPGKTATTTKHSRPATTSTTDGDILGPILGGLLGGLRRQEILEADTVTTSCDLQRGENTIFPGSAASLGIPTGTPTPTPTPTPSATADADGIVTADGVKETEVKFIGIFFSTFFGGHEDKYATPRDQYTWFKDFGLVYNS</sequence>
<dbReference type="EMBL" id="JAACJJ010000031">
    <property type="protein sequence ID" value="KAF5318126.1"/>
    <property type="molecule type" value="Genomic_DNA"/>
</dbReference>
<dbReference type="Proteomes" id="UP000567179">
    <property type="component" value="Unassembled WGS sequence"/>
</dbReference>
<name>A0A8H5B7M3_9AGAR</name>
<evidence type="ECO:0000256" key="1">
    <source>
        <dbReference type="SAM" id="MobiDB-lite"/>
    </source>
</evidence>
<dbReference type="AlphaFoldDB" id="A0A8H5B7M3"/>
<organism evidence="4 5">
    <name type="scientific">Psilocybe cf. subviscida</name>
    <dbReference type="NCBI Taxonomy" id="2480587"/>
    <lineage>
        <taxon>Eukaryota</taxon>
        <taxon>Fungi</taxon>
        <taxon>Dikarya</taxon>
        <taxon>Basidiomycota</taxon>
        <taxon>Agaricomycotina</taxon>
        <taxon>Agaricomycetes</taxon>
        <taxon>Agaricomycetidae</taxon>
        <taxon>Agaricales</taxon>
        <taxon>Agaricineae</taxon>
        <taxon>Strophariaceae</taxon>
        <taxon>Psilocybe</taxon>
    </lineage>
</organism>